<dbReference type="Proteomes" id="UP000244904">
    <property type="component" value="Unassembled WGS sequence"/>
</dbReference>
<dbReference type="RefSeq" id="WP_108885452.1">
    <property type="nucleotide sequence ID" value="NZ_OMOJ01000002.1"/>
</dbReference>
<organism evidence="1 2">
    <name type="scientific">Pseudoprimorskyibacter insulae</name>
    <dbReference type="NCBI Taxonomy" id="1695997"/>
    <lineage>
        <taxon>Bacteria</taxon>
        <taxon>Pseudomonadati</taxon>
        <taxon>Pseudomonadota</taxon>
        <taxon>Alphaproteobacteria</taxon>
        <taxon>Rhodobacterales</taxon>
        <taxon>Paracoccaceae</taxon>
        <taxon>Pseudoprimorskyibacter</taxon>
    </lineage>
</organism>
<accession>A0A2R8AUL8</accession>
<sequence length="179" mass="18755">MTFRFFAIAALLAGCSYISSDTVERIANISPLKADPGDYTVRATLPEGLDVQPGGAVLSVAAQRNDTHAASREIYVLQRLDAGAGTVQFRIAPDDLPRLKAQQALIADWSDALGGTGIAQFSVDVKGCRVGAGPNLDDTMSVSLISASDGSTRQIVPPTAVRNVLLTGGNDRLLLDPCT</sequence>
<name>A0A2R8AUL8_9RHOB</name>
<dbReference type="EMBL" id="OMOJ01000002">
    <property type="protein sequence ID" value="SPF79594.1"/>
    <property type="molecule type" value="Genomic_DNA"/>
</dbReference>
<gene>
    <name evidence="1" type="ORF">PRI8871_01391</name>
</gene>
<dbReference type="OrthoDB" id="7867229at2"/>
<dbReference type="AlphaFoldDB" id="A0A2R8AUL8"/>
<proteinExistence type="predicted"/>
<dbReference type="PROSITE" id="PS51257">
    <property type="entry name" value="PROKAR_LIPOPROTEIN"/>
    <property type="match status" value="1"/>
</dbReference>
<keyword evidence="2" id="KW-1185">Reference proteome</keyword>
<evidence type="ECO:0008006" key="3">
    <source>
        <dbReference type="Google" id="ProtNLM"/>
    </source>
</evidence>
<evidence type="ECO:0000313" key="2">
    <source>
        <dbReference type="Proteomes" id="UP000244904"/>
    </source>
</evidence>
<evidence type="ECO:0000313" key="1">
    <source>
        <dbReference type="EMBL" id="SPF79594.1"/>
    </source>
</evidence>
<protein>
    <recommendedName>
        <fullName evidence="3">Lipoprotein</fullName>
    </recommendedName>
</protein>
<reference evidence="2" key="1">
    <citation type="submission" date="2018-03" db="EMBL/GenBank/DDBJ databases">
        <authorList>
            <person name="Rodrigo-Torres L."/>
            <person name="Arahal R. D."/>
            <person name="Lucena T."/>
        </authorList>
    </citation>
    <scope>NUCLEOTIDE SEQUENCE [LARGE SCALE GENOMIC DNA]</scope>
    <source>
        <strain evidence="2">CECT 8871</strain>
    </source>
</reference>